<gene>
    <name evidence="3" type="ORF">ACHAWU_004360</name>
</gene>
<evidence type="ECO:0000313" key="3">
    <source>
        <dbReference type="EMBL" id="KAL3770661.1"/>
    </source>
</evidence>
<proteinExistence type="predicted"/>
<evidence type="ECO:0000259" key="2">
    <source>
        <dbReference type="PROSITE" id="PS50003"/>
    </source>
</evidence>
<dbReference type="EMBL" id="JALLBG020000038">
    <property type="protein sequence ID" value="KAL3770661.1"/>
    <property type="molecule type" value="Genomic_DNA"/>
</dbReference>
<organism evidence="3 4">
    <name type="scientific">Discostella pseudostelligera</name>
    <dbReference type="NCBI Taxonomy" id="259834"/>
    <lineage>
        <taxon>Eukaryota</taxon>
        <taxon>Sar</taxon>
        <taxon>Stramenopiles</taxon>
        <taxon>Ochrophyta</taxon>
        <taxon>Bacillariophyta</taxon>
        <taxon>Coscinodiscophyceae</taxon>
        <taxon>Thalassiosirophycidae</taxon>
        <taxon>Stephanodiscales</taxon>
        <taxon>Stephanodiscaceae</taxon>
        <taxon>Discostella</taxon>
    </lineage>
</organism>
<accession>A0ABD3N8Q9</accession>
<sequence>MSMPTNDDNKQPIILEGVAWKRRGGFGKFSDTVGAGSSWQRRRIALTSKGLSYYNASSSGDNDTADDSSSSKSVVGDTPRGTLSILSDHATITATYPADASQPTPYALAIKTTDSISNTEVTKWKLCFDDRETQLLWLVALTDIVAEVSVKEFNARVLSTKYEHGGFHRLYEESNGKLFHVIQNAIRSEKLKSAQLKGQGEGIEIVHRSTKNFQVMGDSFILPSSASSSAIVKKSSTFDSPSQEEKQPPEMDLYHGNKLYQAMAVVLVSIVYEKFAKQSSSPLSILINVIILCICFAPTKKSTAARPEKIVVDGETIAVNEELDSTHDKLASLNALNLTDTTTTDDDDANPEVFESIPFTKSMVGAELMKAQGVPLSDIPSQSFHDVEEDIEDEEPTKLHRPLTTDEMRAHAHERWAMSAPTVDLSGEWTLVADEKFKRDYDTYLKQLGFNGISRRVACSLIGRTTEVTKQYDNGRKLYLKGTNPKGAWERTLTASGYPDFQTEQDDFLHLKTSIKTADSEDVSAEAWWEDCGTKHRSWLRGGSKYGGGDHESLRYLDERSNGSILVCESTFHPKDASKKRACVTWRFQRN</sequence>
<dbReference type="InterPro" id="IPR001849">
    <property type="entry name" value="PH_domain"/>
</dbReference>
<protein>
    <recommendedName>
        <fullName evidence="2">PH domain-containing protein</fullName>
    </recommendedName>
</protein>
<keyword evidence="4" id="KW-1185">Reference proteome</keyword>
<dbReference type="InterPro" id="IPR011993">
    <property type="entry name" value="PH-like_dom_sf"/>
</dbReference>
<dbReference type="Gene3D" id="2.30.29.30">
    <property type="entry name" value="Pleckstrin-homology domain (PH domain)/Phosphotyrosine-binding domain (PTB)"/>
    <property type="match status" value="1"/>
</dbReference>
<evidence type="ECO:0000313" key="4">
    <source>
        <dbReference type="Proteomes" id="UP001530293"/>
    </source>
</evidence>
<feature type="region of interest" description="Disordered" evidence="1">
    <location>
        <begin position="57"/>
        <end position="77"/>
    </location>
</feature>
<dbReference type="SUPFAM" id="SSF50729">
    <property type="entry name" value="PH domain-like"/>
    <property type="match status" value="1"/>
</dbReference>
<reference evidence="3 4" key="1">
    <citation type="submission" date="2024-10" db="EMBL/GenBank/DDBJ databases">
        <title>Updated reference genomes for cyclostephanoid diatoms.</title>
        <authorList>
            <person name="Roberts W.R."/>
            <person name="Alverson A.J."/>
        </authorList>
    </citation>
    <scope>NUCLEOTIDE SEQUENCE [LARGE SCALE GENOMIC DNA]</scope>
    <source>
        <strain evidence="3 4">AJA232-27</strain>
    </source>
</reference>
<dbReference type="PROSITE" id="PS50003">
    <property type="entry name" value="PH_DOMAIN"/>
    <property type="match status" value="1"/>
</dbReference>
<dbReference type="Pfam" id="PF00169">
    <property type="entry name" value="PH"/>
    <property type="match status" value="1"/>
</dbReference>
<dbReference type="Proteomes" id="UP001530293">
    <property type="component" value="Unassembled WGS sequence"/>
</dbReference>
<feature type="domain" description="PH" evidence="2">
    <location>
        <begin position="12"/>
        <end position="146"/>
    </location>
</feature>
<dbReference type="AlphaFoldDB" id="A0ABD3N8Q9"/>
<name>A0ABD3N8Q9_9STRA</name>
<dbReference type="SMART" id="SM00233">
    <property type="entry name" value="PH"/>
    <property type="match status" value="1"/>
</dbReference>
<evidence type="ECO:0000256" key="1">
    <source>
        <dbReference type="SAM" id="MobiDB-lite"/>
    </source>
</evidence>
<comment type="caution">
    <text evidence="3">The sequence shown here is derived from an EMBL/GenBank/DDBJ whole genome shotgun (WGS) entry which is preliminary data.</text>
</comment>